<gene>
    <name evidence="2" type="ORF">GCM10022267_02180</name>
</gene>
<evidence type="ECO:0000313" key="3">
    <source>
        <dbReference type="Proteomes" id="UP001500711"/>
    </source>
</evidence>
<keyword evidence="3" id="KW-1185">Reference proteome</keyword>
<proteinExistence type="predicted"/>
<feature type="compositionally biased region" description="Polar residues" evidence="1">
    <location>
        <begin position="214"/>
        <end position="226"/>
    </location>
</feature>
<protein>
    <submittedName>
        <fullName evidence="2">Uncharacterized protein</fullName>
    </submittedName>
</protein>
<dbReference type="RefSeq" id="WP_346127330.1">
    <property type="nucleotide sequence ID" value="NZ_BAABBE010000001.1"/>
</dbReference>
<sequence length="226" mass="25109">MNPELRSRLLHLNADRLLPSQAAWLACDLLVAGIGTPAVVELAGESPAGLLADDAELLADRVLAELGIPRLNREQVELVECRELALDVISGELAPEHWACCIWPLGRFWRGDDLDTFRAVAVHDPAEVSEDVLEYAREFVRIADERLRVWLPCPPEPVCSLGGDVVERQLRLRPREHHEHQQRHDARDQHDGLDDPQEQRARQVSPDPAVHQPSVISGGTKPSATG</sequence>
<dbReference type="EMBL" id="BAABBE010000001">
    <property type="protein sequence ID" value="GAA3619576.1"/>
    <property type="molecule type" value="Genomic_DNA"/>
</dbReference>
<evidence type="ECO:0000313" key="2">
    <source>
        <dbReference type="EMBL" id="GAA3619576.1"/>
    </source>
</evidence>
<reference evidence="3" key="1">
    <citation type="journal article" date="2019" name="Int. J. Syst. Evol. Microbiol.">
        <title>The Global Catalogue of Microorganisms (GCM) 10K type strain sequencing project: providing services to taxonomists for standard genome sequencing and annotation.</title>
        <authorList>
            <consortium name="The Broad Institute Genomics Platform"/>
            <consortium name="The Broad Institute Genome Sequencing Center for Infectious Disease"/>
            <person name="Wu L."/>
            <person name="Ma J."/>
        </authorList>
    </citation>
    <scope>NUCLEOTIDE SEQUENCE [LARGE SCALE GENOMIC DNA]</scope>
    <source>
        <strain evidence="3">JCM 17494</strain>
    </source>
</reference>
<organism evidence="2 3">
    <name type="scientific">Lentzea roselyniae</name>
    <dbReference type="NCBI Taxonomy" id="531940"/>
    <lineage>
        <taxon>Bacteria</taxon>
        <taxon>Bacillati</taxon>
        <taxon>Actinomycetota</taxon>
        <taxon>Actinomycetes</taxon>
        <taxon>Pseudonocardiales</taxon>
        <taxon>Pseudonocardiaceae</taxon>
        <taxon>Lentzea</taxon>
    </lineage>
</organism>
<dbReference type="PROSITE" id="PS51257">
    <property type="entry name" value="PROKAR_LIPOPROTEIN"/>
    <property type="match status" value="1"/>
</dbReference>
<feature type="compositionally biased region" description="Basic and acidic residues" evidence="1">
    <location>
        <begin position="176"/>
        <end position="201"/>
    </location>
</feature>
<comment type="caution">
    <text evidence="2">The sequence shown here is derived from an EMBL/GenBank/DDBJ whole genome shotgun (WGS) entry which is preliminary data.</text>
</comment>
<name>A0ABP6ZTT1_9PSEU</name>
<feature type="region of interest" description="Disordered" evidence="1">
    <location>
        <begin position="173"/>
        <end position="226"/>
    </location>
</feature>
<accession>A0ABP6ZTT1</accession>
<evidence type="ECO:0000256" key="1">
    <source>
        <dbReference type="SAM" id="MobiDB-lite"/>
    </source>
</evidence>
<dbReference type="Proteomes" id="UP001500711">
    <property type="component" value="Unassembled WGS sequence"/>
</dbReference>